<organism evidence="4 5">
    <name type="scientific">Manihot esculenta</name>
    <name type="common">Cassava</name>
    <name type="synonym">Jatropha manihot</name>
    <dbReference type="NCBI Taxonomy" id="3983"/>
    <lineage>
        <taxon>Eukaryota</taxon>
        <taxon>Viridiplantae</taxon>
        <taxon>Streptophyta</taxon>
        <taxon>Embryophyta</taxon>
        <taxon>Tracheophyta</taxon>
        <taxon>Spermatophyta</taxon>
        <taxon>Magnoliopsida</taxon>
        <taxon>eudicotyledons</taxon>
        <taxon>Gunneridae</taxon>
        <taxon>Pentapetalae</taxon>
        <taxon>rosids</taxon>
        <taxon>fabids</taxon>
        <taxon>Malpighiales</taxon>
        <taxon>Euphorbiaceae</taxon>
        <taxon>Crotonoideae</taxon>
        <taxon>Manihoteae</taxon>
        <taxon>Manihot</taxon>
    </lineage>
</organism>
<dbReference type="EMBL" id="CM004389">
    <property type="protein sequence ID" value="OAY55376.1"/>
    <property type="molecule type" value="Genomic_DNA"/>
</dbReference>
<dbReference type="InterPro" id="IPR056696">
    <property type="entry name" value="DUF7794"/>
</dbReference>
<dbReference type="PANTHER" id="PTHR37735:SF1">
    <property type="entry name" value="OS08G0567000 PROTEIN"/>
    <property type="match status" value="1"/>
</dbReference>
<keyword evidence="2" id="KW-0732">Signal</keyword>
<evidence type="ECO:0000256" key="2">
    <source>
        <dbReference type="SAM" id="SignalP"/>
    </source>
</evidence>
<feature type="transmembrane region" description="Helical" evidence="1">
    <location>
        <begin position="336"/>
        <end position="356"/>
    </location>
</feature>
<dbReference type="Proteomes" id="UP000091857">
    <property type="component" value="Chromosome 3"/>
</dbReference>
<keyword evidence="1" id="KW-0472">Membrane</keyword>
<proteinExistence type="predicted"/>
<comment type="caution">
    <text evidence="4">The sequence shown here is derived from an EMBL/GenBank/DDBJ whole genome shotgun (WGS) entry which is preliminary data.</text>
</comment>
<accession>A0A2C9W7L6</accession>
<sequence length="373" mass="40283">MDFHIRSVLHLFIVSSLICSLAGAETSGSVFFIDGQNRQYLRTPSTNDVGQSHSMSPLELGAAVSVLLGFAPPATLSAAGSSKLNEVLLPNPFDRPHTVFMLEVTGVDDLVAPQNGMFSEAFRSKVILNSDEAQIELPDEEVSVFSLDETLADLNDEELSGLASWLGGSYTIDALEPMNGKLIVPVASGTNMNLYVSKKADKEFMASLLALFHNSRRAIEMHEDLSQATQGPAQLIVGRFDGIKALQEQYGHEVVQQGLDVLLATLSKMLDSFQAAYRGQIVGVIVCNEISSPQSGTILDLVSTSRPSARWLAEKVGSNATNATTIAEVALVRKTLAWVTGIILLISTLLGIYLLLNMPLTRDTLLYSNVKLD</sequence>
<dbReference type="PANTHER" id="PTHR37735">
    <property type="entry name" value="OS08G0567000 PROTEIN"/>
    <property type="match status" value="1"/>
</dbReference>
<gene>
    <name evidence="4" type="ORF">MANES_03G149000v8</name>
</gene>
<reference evidence="5" key="1">
    <citation type="journal article" date="2016" name="Nat. Biotechnol.">
        <title>Sequencing wild and cultivated cassava and related species reveals extensive interspecific hybridization and genetic diversity.</title>
        <authorList>
            <person name="Bredeson J.V."/>
            <person name="Lyons J.B."/>
            <person name="Prochnik S.E."/>
            <person name="Wu G.A."/>
            <person name="Ha C.M."/>
            <person name="Edsinger-Gonzales E."/>
            <person name="Grimwood J."/>
            <person name="Schmutz J."/>
            <person name="Rabbi I.Y."/>
            <person name="Egesi C."/>
            <person name="Nauluvula P."/>
            <person name="Lebot V."/>
            <person name="Ndunguru J."/>
            <person name="Mkamilo G."/>
            <person name="Bart R.S."/>
            <person name="Setter T.L."/>
            <person name="Gleadow R.M."/>
            <person name="Kulakow P."/>
            <person name="Ferguson M.E."/>
            <person name="Rounsley S."/>
            <person name="Rokhsar D.S."/>
        </authorList>
    </citation>
    <scope>NUCLEOTIDE SEQUENCE [LARGE SCALE GENOMIC DNA]</scope>
    <source>
        <strain evidence="5">cv. AM560-2</strain>
    </source>
</reference>
<dbReference type="STRING" id="3983.A0A2C9W7L6"/>
<evidence type="ECO:0000256" key="1">
    <source>
        <dbReference type="SAM" id="Phobius"/>
    </source>
</evidence>
<dbReference type="AlphaFoldDB" id="A0A2C9W7L6"/>
<dbReference type="Pfam" id="PF25070">
    <property type="entry name" value="DUF7794"/>
    <property type="match status" value="1"/>
</dbReference>
<evidence type="ECO:0000313" key="4">
    <source>
        <dbReference type="EMBL" id="OAY55376.1"/>
    </source>
</evidence>
<feature type="domain" description="DUF7794" evidence="3">
    <location>
        <begin position="27"/>
        <end position="289"/>
    </location>
</feature>
<dbReference type="OrthoDB" id="1928130at2759"/>
<dbReference type="Gramene" id="Manes.03G149000.1.v8.1">
    <property type="protein sequence ID" value="Manes.03G149000.1.v8.1.CDS"/>
    <property type="gene ID" value="Manes.03G149000.v8.1"/>
</dbReference>
<evidence type="ECO:0000313" key="5">
    <source>
        <dbReference type="Proteomes" id="UP000091857"/>
    </source>
</evidence>
<protein>
    <recommendedName>
        <fullName evidence="3">DUF7794 domain-containing protein</fullName>
    </recommendedName>
</protein>
<keyword evidence="1" id="KW-0812">Transmembrane</keyword>
<keyword evidence="5" id="KW-1185">Reference proteome</keyword>
<dbReference type="Gramene" id="Manes.03G149000.2.v8.1">
    <property type="protein sequence ID" value="Manes.03G149000.2.v8.1.CDS"/>
    <property type="gene ID" value="Manes.03G149000.v8.1"/>
</dbReference>
<keyword evidence="1" id="KW-1133">Transmembrane helix</keyword>
<feature type="signal peptide" evidence="2">
    <location>
        <begin position="1"/>
        <end position="24"/>
    </location>
</feature>
<name>A0A2C9W7L6_MANES</name>
<feature type="chain" id="PRO_5013061913" description="DUF7794 domain-containing protein" evidence="2">
    <location>
        <begin position="25"/>
        <end position="373"/>
    </location>
</feature>
<evidence type="ECO:0000259" key="3">
    <source>
        <dbReference type="Pfam" id="PF25070"/>
    </source>
</evidence>
<dbReference type="OMA" id="MEMHEDS"/>